<keyword evidence="2" id="KW-1185">Reference proteome</keyword>
<protein>
    <recommendedName>
        <fullName evidence="3">Nucleotidyltransferase family protein</fullName>
    </recommendedName>
</protein>
<dbReference type="Proteomes" id="UP000216752">
    <property type="component" value="Chromosome"/>
</dbReference>
<evidence type="ECO:0000313" key="2">
    <source>
        <dbReference type="Proteomes" id="UP000216752"/>
    </source>
</evidence>
<dbReference type="Pfam" id="PF14907">
    <property type="entry name" value="NTP_transf_5"/>
    <property type="match status" value="1"/>
</dbReference>
<dbReference type="InterPro" id="IPR039498">
    <property type="entry name" value="NTP_transf_5"/>
</dbReference>
<dbReference type="Gene3D" id="3.30.460.40">
    <property type="match status" value="1"/>
</dbReference>
<dbReference type="EMBL" id="CP155573">
    <property type="protein sequence ID" value="XFO66490.1"/>
    <property type="molecule type" value="Genomic_DNA"/>
</dbReference>
<reference evidence="1" key="1">
    <citation type="submission" date="2024-05" db="EMBL/GenBank/DDBJ databases">
        <title>Isolation and characterization of Sporomusa carbonis sp. nov., a carboxydotrophic hydrogenogen in the genus of Sporomusa isolated from a charcoal burning pile.</title>
        <authorList>
            <person name="Boeer T."/>
            <person name="Rosenbaum F."/>
            <person name="Eysell L."/>
            <person name="Mueller V."/>
            <person name="Daniel R."/>
            <person name="Poehlein A."/>
        </authorList>
    </citation>
    <scope>NUCLEOTIDE SEQUENCE [LARGE SCALE GENOMIC DNA]</scope>
    <source>
        <strain evidence="1">DSM 10669</strain>
    </source>
</reference>
<proteinExistence type="predicted"/>
<organism evidence="1 2">
    <name type="scientific">Sporomusa silvacetica DSM 10669</name>
    <dbReference type="NCBI Taxonomy" id="1123289"/>
    <lineage>
        <taxon>Bacteria</taxon>
        <taxon>Bacillati</taxon>
        <taxon>Bacillota</taxon>
        <taxon>Negativicutes</taxon>
        <taxon>Selenomonadales</taxon>
        <taxon>Sporomusaceae</taxon>
        <taxon>Sporomusa</taxon>
    </lineage>
</organism>
<gene>
    <name evidence="1" type="ORF">SPSIL_026400</name>
</gene>
<name>A0ABZ3ILC1_9FIRM</name>
<sequence length="400" mass="46742">MWLMKFNIDKFTPEFQLMLALLSVDTTAIKMARINKLISEHIDWDFFLQLVNRHGVYPQIYELLNSLPGEIVPEAVMLTLQKQCHNNAARAMKNAGELVRIVRIMEENGIKVIALKGQTLAQRLYGNIALRTAGDIDLLVAAEELAKAEEILVSCGYHEEYAEQRMTARRRNIHFETMHHSNFLHDERQIHVELHWRLCYSGLELPLSEAAKLQEVKLTGCAVATLADEPGLLFLALHGSMHSWLRLRWLYDIVMFMKPNSGIDWERVAVLAEQLGIGTIFRHTLLLANCLFFVPLPANLSATIKNDRNAWKIANRALLFFMASERKFAKPTYWRKISCSLKNKYYNLSFRTGWNKVEYLFMHLRPINSDLQLVFFSDRWYFLYYLLRPFTWLRRSVMRQ</sequence>
<evidence type="ECO:0000313" key="1">
    <source>
        <dbReference type="EMBL" id="XFO66490.1"/>
    </source>
</evidence>
<accession>A0ABZ3ILC1</accession>
<evidence type="ECO:0008006" key="3">
    <source>
        <dbReference type="Google" id="ProtNLM"/>
    </source>
</evidence>